<sequence length="73" mass="7506">MLKPAPCYFYIPLASAAFLPSPALAGGERSVRNRVAAVSARCRGGVGNCAPQKFDCAVLSDDATASPPHVPCS</sequence>
<name>A0ABN8HQB1_9NEOP</name>
<accession>A0ABN8HQB1</accession>
<proteinExistence type="predicted"/>
<gene>
    <name evidence="1" type="ORF">IPOD504_LOCUS743</name>
</gene>
<evidence type="ECO:0000313" key="2">
    <source>
        <dbReference type="Proteomes" id="UP000837857"/>
    </source>
</evidence>
<protein>
    <recommendedName>
        <fullName evidence="3">Secreted protein</fullName>
    </recommendedName>
</protein>
<feature type="non-terminal residue" evidence="1">
    <location>
        <position position="73"/>
    </location>
</feature>
<reference evidence="1" key="1">
    <citation type="submission" date="2022-03" db="EMBL/GenBank/DDBJ databases">
        <authorList>
            <person name="Martin H S."/>
        </authorList>
    </citation>
    <scope>NUCLEOTIDE SEQUENCE</scope>
</reference>
<dbReference type="EMBL" id="OW152813">
    <property type="protein sequence ID" value="CAH2035886.1"/>
    <property type="molecule type" value="Genomic_DNA"/>
</dbReference>
<evidence type="ECO:0008006" key="3">
    <source>
        <dbReference type="Google" id="ProtNLM"/>
    </source>
</evidence>
<keyword evidence="2" id="KW-1185">Reference proteome</keyword>
<dbReference type="Proteomes" id="UP000837857">
    <property type="component" value="Chromosome 1"/>
</dbReference>
<organism evidence="1 2">
    <name type="scientific">Iphiclides podalirius</name>
    <name type="common">scarce swallowtail</name>
    <dbReference type="NCBI Taxonomy" id="110791"/>
    <lineage>
        <taxon>Eukaryota</taxon>
        <taxon>Metazoa</taxon>
        <taxon>Ecdysozoa</taxon>
        <taxon>Arthropoda</taxon>
        <taxon>Hexapoda</taxon>
        <taxon>Insecta</taxon>
        <taxon>Pterygota</taxon>
        <taxon>Neoptera</taxon>
        <taxon>Endopterygota</taxon>
        <taxon>Lepidoptera</taxon>
        <taxon>Glossata</taxon>
        <taxon>Ditrysia</taxon>
        <taxon>Papilionoidea</taxon>
        <taxon>Papilionidae</taxon>
        <taxon>Papilioninae</taxon>
        <taxon>Iphiclides</taxon>
    </lineage>
</organism>
<evidence type="ECO:0000313" key="1">
    <source>
        <dbReference type="EMBL" id="CAH2035886.1"/>
    </source>
</evidence>